<comment type="caution">
    <text evidence="2">The sequence shown here is derived from an EMBL/GenBank/DDBJ whole genome shotgun (WGS) entry which is preliminary data.</text>
</comment>
<keyword evidence="3" id="KW-1185">Reference proteome</keyword>
<sequence>MALFKGIAGPIPSTKDQYFRTNTKLQAGTHDSPGEKFLIDPRLKRLFRYHFGGDGWVVIPKGRAVAPATDDGGIFKNGTIKDFDGNVYRPVLTLANGGVDVQDVDKEGNPYIRKANRAIGVAYANLYEEIIDGFNGFQPTIENEIYIELPYIPRKEDAYEIEWGSFYDVDPSRPVKPGDYVMSDETGRLIKADFEKVREDIEAAKQKAANASSLDELKEALQELADAEKEYTRLQEQVIGQVWAIETNLPPQGWLQWVGWSQQDMAEDDWKQQTGFRPEDIGAQDGFPGYPYEKTYRNWDTKTNKYFPTGIPGLTNGSNIEVPFTNEVIGYVQPGQKGRHDFRLKHTPAVEGSVEVFANGTKIDPIYVHHESGLVVIDYDNSSGSSPVEITATYKATGQIPGVPTGWDWKGSVGAVRILLHK</sequence>
<gene>
    <name evidence="2" type="ORF">B9L23_07855</name>
</gene>
<dbReference type="Proteomes" id="UP000198394">
    <property type="component" value="Unassembled WGS sequence"/>
</dbReference>
<accession>A0A226QS85</accession>
<proteinExistence type="predicted"/>
<dbReference type="EMBL" id="NDYL01000001">
    <property type="protein sequence ID" value="OXB94768.1"/>
    <property type="molecule type" value="Genomic_DNA"/>
</dbReference>
<feature type="coiled-coil region" evidence="1">
    <location>
        <begin position="194"/>
        <end position="237"/>
    </location>
</feature>
<name>A0A226QS85_9BACL</name>
<protein>
    <submittedName>
        <fullName evidence="2">Uncharacterized protein</fullName>
    </submittedName>
</protein>
<evidence type="ECO:0000313" key="2">
    <source>
        <dbReference type="EMBL" id="OXB94768.1"/>
    </source>
</evidence>
<dbReference type="RefSeq" id="WP_089097222.1">
    <property type="nucleotide sequence ID" value="NZ_NDYL01000001.1"/>
</dbReference>
<evidence type="ECO:0000313" key="3">
    <source>
        <dbReference type="Proteomes" id="UP000198394"/>
    </source>
</evidence>
<dbReference type="AlphaFoldDB" id="A0A226QS85"/>
<evidence type="ECO:0000256" key="1">
    <source>
        <dbReference type="SAM" id="Coils"/>
    </source>
</evidence>
<organism evidence="2 3">
    <name type="scientific">Parageobacillus galactosidasius</name>
    <dbReference type="NCBI Taxonomy" id="883812"/>
    <lineage>
        <taxon>Bacteria</taxon>
        <taxon>Bacillati</taxon>
        <taxon>Bacillota</taxon>
        <taxon>Bacilli</taxon>
        <taxon>Bacillales</taxon>
        <taxon>Anoxybacillaceae</taxon>
        <taxon>Parageobacillus</taxon>
    </lineage>
</organism>
<reference evidence="2 3" key="1">
    <citation type="submission" date="2017-04" db="EMBL/GenBank/DDBJ databases">
        <title>The genome sequence of Parageobacillus galactosidasius DSM 18751.</title>
        <authorList>
            <person name="Ramaloko W.T."/>
            <person name="Koen N."/>
            <person name="Polliack S."/>
            <person name="Aliyu H."/>
            <person name="Lebre P."/>
            <person name="Mohr T."/>
            <person name="Oswald F."/>
            <person name="Zwick M."/>
            <person name="Neumann A."/>
            <person name="Syldatk C."/>
            <person name="Cowan D."/>
            <person name="De Maayer P."/>
        </authorList>
    </citation>
    <scope>NUCLEOTIDE SEQUENCE [LARGE SCALE GENOMIC DNA]</scope>
    <source>
        <strain evidence="2 3">DSM 18751</strain>
    </source>
</reference>
<keyword evidence="1" id="KW-0175">Coiled coil</keyword>